<comment type="subcellular location">
    <subcellularLocation>
        <location evidence="1">Cytoplasm</location>
    </subcellularLocation>
</comment>
<dbReference type="InterPro" id="IPR027417">
    <property type="entry name" value="P-loop_NTPase"/>
</dbReference>
<keyword evidence="13" id="KW-1185">Reference proteome</keyword>
<dbReference type="CDD" id="cd04096">
    <property type="entry name" value="eEF2_snRNP_like_C"/>
    <property type="match status" value="1"/>
</dbReference>
<dbReference type="Gene3D" id="3.30.230.10">
    <property type="match status" value="1"/>
</dbReference>
<evidence type="ECO:0000256" key="3">
    <source>
        <dbReference type="ARBA" id="ARBA00022517"/>
    </source>
</evidence>
<dbReference type="OrthoDB" id="364892at2759"/>
<accession>A0A8I6RTV9</accession>
<dbReference type="InterPro" id="IPR000640">
    <property type="entry name" value="EFG_V-like"/>
</dbReference>
<feature type="compositionally biased region" description="Basic and acidic residues" evidence="10">
    <location>
        <begin position="192"/>
        <end position="202"/>
    </location>
</feature>
<dbReference type="Pfam" id="PF00679">
    <property type="entry name" value="EFG_C"/>
    <property type="match status" value="1"/>
</dbReference>
<dbReference type="PANTHER" id="PTHR42908:SF3">
    <property type="entry name" value="ELONGATION FACTOR-LIKE GTPASE 1"/>
    <property type="match status" value="1"/>
</dbReference>
<dbReference type="OMA" id="SKKKCAM"/>
<dbReference type="AlphaFoldDB" id="A0A8I6RTV9"/>
<evidence type="ECO:0000256" key="2">
    <source>
        <dbReference type="ARBA" id="ARBA00022490"/>
    </source>
</evidence>
<dbReference type="Gene3D" id="3.30.70.870">
    <property type="entry name" value="Elongation Factor G (Translational Gtpase), domain 3"/>
    <property type="match status" value="1"/>
</dbReference>
<dbReference type="Gene3D" id="3.90.1430.10">
    <property type="entry name" value="Yeast translation eEF2 (G' domain)"/>
    <property type="match status" value="1"/>
</dbReference>
<dbReference type="PANTHER" id="PTHR42908">
    <property type="entry name" value="TRANSLATION ELONGATION FACTOR-RELATED"/>
    <property type="match status" value="1"/>
</dbReference>
<evidence type="ECO:0000256" key="5">
    <source>
        <dbReference type="ARBA" id="ARBA00022801"/>
    </source>
</evidence>
<dbReference type="Proteomes" id="UP000494040">
    <property type="component" value="Unassembled WGS sequence"/>
</dbReference>
<dbReference type="Pfam" id="PF14492">
    <property type="entry name" value="EFG_III"/>
    <property type="match status" value="1"/>
</dbReference>
<dbReference type="InterPro" id="IPR004161">
    <property type="entry name" value="EFTu-like_2"/>
</dbReference>
<dbReference type="SUPFAM" id="SSF52540">
    <property type="entry name" value="P-loop containing nucleoside triphosphate hydrolases"/>
    <property type="match status" value="1"/>
</dbReference>
<dbReference type="SUPFAM" id="SSF54211">
    <property type="entry name" value="Ribosomal protein S5 domain 2-like"/>
    <property type="match status" value="1"/>
</dbReference>
<evidence type="ECO:0000259" key="11">
    <source>
        <dbReference type="PROSITE" id="PS51722"/>
    </source>
</evidence>
<evidence type="ECO:0000256" key="1">
    <source>
        <dbReference type="ARBA" id="ARBA00004496"/>
    </source>
</evidence>
<proteinExistence type="predicted"/>
<dbReference type="FunFam" id="3.40.50.300:FF:000746">
    <property type="entry name" value="Ribosome assembly protein 1"/>
    <property type="match status" value="1"/>
</dbReference>
<keyword evidence="3" id="KW-0690">Ribosome biogenesis</keyword>
<dbReference type="InterPro" id="IPR041095">
    <property type="entry name" value="EFG_II"/>
</dbReference>
<dbReference type="FunFam" id="3.30.70.240:FF:000006">
    <property type="entry name" value="Elongation factor like GTPase 1"/>
    <property type="match status" value="1"/>
</dbReference>
<dbReference type="EnsemblMetazoa" id="XM_014395827.2">
    <property type="protein sequence ID" value="XP_014251313.1"/>
    <property type="gene ID" value="LOC106667711"/>
</dbReference>
<name>A0A8I6RTV9_CIMLE</name>
<keyword evidence="4" id="KW-0547">Nucleotide-binding</keyword>
<dbReference type="Pfam" id="PF03144">
    <property type="entry name" value="GTP_EFTU_D2"/>
    <property type="match status" value="1"/>
</dbReference>
<dbReference type="PROSITE" id="PS51722">
    <property type="entry name" value="G_TR_2"/>
    <property type="match status" value="1"/>
</dbReference>
<evidence type="ECO:0000256" key="9">
    <source>
        <dbReference type="ARBA" id="ARBA00081809"/>
    </source>
</evidence>
<dbReference type="PRINTS" id="PR00315">
    <property type="entry name" value="ELONGATNFCT"/>
</dbReference>
<dbReference type="SUPFAM" id="SSF50447">
    <property type="entry name" value="Translation proteins"/>
    <property type="match status" value="1"/>
</dbReference>
<feature type="region of interest" description="Disordered" evidence="10">
    <location>
        <begin position="192"/>
        <end position="212"/>
    </location>
</feature>
<evidence type="ECO:0000313" key="13">
    <source>
        <dbReference type="Proteomes" id="UP000494040"/>
    </source>
</evidence>
<dbReference type="InterPro" id="IPR014721">
    <property type="entry name" value="Ribsml_uS5_D2-typ_fold_subgr"/>
</dbReference>
<dbReference type="GO" id="GO:0005829">
    <property type="term" value="C:cytosol"/>
    <property type="evidence" value="ECO:0007669"/>
    <property type="project" value="TreeGrafter"/>
</dbReference>
<sequence>MRVLSKEKLLELQRKPDTIRNMCIIAHVDHGKTTLADSLVASNGIISTRMVGKLRYMDSRKDEQERGITMKSSSITLYYQTGGAECLVNVIDSPGHVDFSSEVSTALRLCDGAVVVVDVVEGVCPQTQVALKQAWHENIKPVLILNKIDRLILEMKLSPLDAFVHLTQVLEQVNAVTGELFMTEVLGKAVKDEAKDTSKEENTGQFQNYDWGDGLDEADDSTLYFSPNQGNVVFASALDGWGFGVNDFVKLYSKKLGLKEDVLKKTLWGDYYLNNKTKRVMRGAQEKAKKPLFVQLVLENIWTIYETICIRKDKTKIESISSALGVKLTQRDLRHTDPKVQLQAIFSQWLPLSNAVLDMVYNVLPPANKLSEEKVEKLMCSSGQSIDLYPPETQALKKAFINCSSSEDEPVIVFVSKMFPVDRKVLPRNRPTAITEQELAARRDQARLRHAELMANKKDNDEKEKTGREAEVSIVNEEPILPDDEFIAFARVYSGVLKKGAVLYVLGPKHNPATALQQLAEEGDIPENLTLKDLKSGHHATKVKINDIYLMMGRELETIDEAPAGNVVGIGGLEDHILKSATLSSVIYCPSFSELNIMAVPILRIAVEPKKHSDLPALIKGLKLLNQADACVQVFVQETGEHVLVTAGEVHLERCIDDLKTRYAKIDINVSEPIIPFRETIVLPPTVDMVNEAIQESSVMQKKIDDDNVDENGVVTIMTVNKQSTLKIFCTPLESEVTEFLEKNSNLIKILDKNTSTKSNETNLQENLANLTIEDGSINKQVPNLSKKVLNDISTFKQELCDKLKKGSGIWSDNRIFDKIWSFGPRRCGPNLLINLVEGYDRSFWKQSNLQTPNNLSEYDSSFINGFQLASLAGPLCEEPMMGVAFIVVDWVVNPEIPTGGTYGPLSGQIMSAVKEGCRRSFQAQPQRLMAAMYTCNIQANAEVLGKMYAVLGRRHGRVLAGDMTQGSASFTVTAVLPVIESFSFAQEIRKQTSGLASPQLVFSHWEVIDIDPFWSPSTEEEYLHYGEKADTENKARQYMNSVRRRKGLSVEEKIVQHAEKQRTLSKKK</sequence>
<evidence type="ECO:0000256" key="8">
    <source>
        <dbReference type="ARBA" id="ARBA00068031"/>
    </source>
</evidence>
<evidence type="ECO:0000256" key="7">
    <source>
        <dbReference type="ARBA" id="ARBA00048548"/>
    </source>
</evidence>
<dbReference type="InterPro" id="IPR035647">
    <property type="entry name" value="EFG_III/V"/>
</dbReference>
<dbReference type="InterPro" id="IPR005225">
    <property type="entry name" value="Small_GTP-bd"/>
</dbReference>
<evidence type="ECO:0000313" key="12">
    <source>
        <dbReference type="EnsemblMetazoa" id="XP_014251313.1"/>
    </source>
</evidence>
<dbReference type="Gene3D" id="2.40.30.10">
    <property type="entry name" value="Translation factors"/>
    <property type="match status" value="1"/>
</dbReference>
<dbReference type="CDD" id="cd16261">
    <property type="entry name" value="EF2_snRNP_III"/>
    <property type="match status" value="1"/>
</dbReference>
<dbReference type="GO" id="GO:0003924">
    <property type="term" value="F:GTPase activity"/>
    <property type="evidence" value="ECO:0007669"/>
    <property type="project" value="InterPro"/>
</dbReference>
<dbReference type="InterPro" id="IPR000795">
    <property type="entry name" value="T_Tr_GTP-bd_dom"/>
</dbReference>
<dbReference type="InterPro" id="IPR056752">
    <property type="entry name" value="EFL1"/>
</dbReference>
<dbReference type="Pfam" id="PF25118">
    <property type="entry name" value="EFL1"/>
    <property type="match status" value="1"/>
</dbReference>
<evidence type="ECO:0000256" key="4">
    <source>
        <dbReference type="ARBA" id="ARBA00022741"/>
    </source>
</evidence>
<reference evidence="12" key="1">
    <citation type="submission" date="2022-01" db="UniProtKB">
        <authorList>
            <consortium name="EnsemblMetazoa"/>
        </authorList>
    </citation>
    <scope>IDENTIFICATION</scope>
</reference>
<protein>
    <recommendedName>
        <fullName evidence="8">Ribosome assembly protein 1</fullName>
    </recommendedName>
    <alternativeName>
        <fullName evidence="9">Elongation factor-like 1</fullName>
    </alternativeName>
</protein>
<dbReference type="RefSeq" id="XP_014251313.1">
    <property type="nucleotide sequence ID" value="XM_014395827.2"/>
</dbReference>
<dbReference type="Pfam" id="PF00009">
    <property type="entry name" value="GTP_EFTU"/>
    <property type="match status" value="1"/>
</dbReference>
<evidence type="ECO:0000256" key="10">
    <source>
        <dbReference type="SAM" id="MobiDB-lite"/>
    </source>
</evidence>
<evidence type="ECO:0000256" key="6">
    <source>
        <dbReference type="ARBA" id="ARBA00023134"/>
    </source>
</evidence>
<dbReference type="NCBIfam" id="TIGR00231">
    <property type="entry name" value="small_GTP"/>
    <property type="match status" value="1"/>
</dbReference>
<dbReference type="Gene3D" id="3.40.50.300">
    <property type="entry name" value="P-loop containing nucleotide triphosphate hydrolases"/>
    <property type="match status" value="1"/>
</dbReference>
<dbReference type="SUPFAM" id="SSF54980">
    <property type="entry name" value="EF-G C-terminal domain-like"/>
    <property type="match status" value="2"/>
</dbReference>
<keyword evidence="5" id="KW-0378">Hydrolase</keyword>
<dbReference type="InterPro" id="IPR009000">
    <property type="entry name" value="Transl_B-barrel_sf"/>
</dbReference>
<dbReference type="GO" id="GO:0043022">
    <property type="term" value="F:ribosome binding"/>
    <property type="evidence" value="ECO:0007669"/>
    <property type="project" value="TreeGrafter"/>
</dbReference>
<dbReference type="FunFam" id="3.90.1430.10:FF:000002">
    <property type="entry name" value="Elongation factor like GTPase 1"/>
    <property type="match status" value="1"/>
</dbReference>
<keyword evidence="6" id="KW-0342">GTP-binding</keyword>
<dbReference type="Gene3D" id="3.30.70.240">
    <property type="match status" value="1"/>
</dbReference>
<keyword evidence="2" id="KW-0963">Cytoplasm</keyword>
<dbReference type="SMART" id="SM00838">
    <property type="entry name" value="EFG_C"/>
    <property type="match status" value="1"/>
</dbReference>
<dbReference type="GO" id="GO:1990904">
    <property type="term" value="C:ribonucleoprotein complex"/>
    <property type="evidence" value="ECO:0007669"/>
    <property type="project" value="TreeGrafter"/>
</dbReference>
<dbReference type="FunFam" id="3.30.70.870:FF:000002">
    <property type="entry name" value="Translation elongation factor 2"/>
    <property type="match status" value="1"/>
</dbReference>
<dbReference type="CDD" id="cd01681">
    <property type="entry name" value="aeEF2_snRNP_like_IV"/>
    <property type="match status" value="1"/>
</dbReference>
<organism evidence="12 13">
    <name type="scientific">Cimex lectularius</name>
    <name type="common">Bed bug</name>
    <name type="synonym">Acanthia lectularia</name>
    <dbReference type="NCBI Taxonomy" id="79782"/>
    <lineage>
        <taxon>Eukaryota</taxon>
        <taxon>Metazoa</taxon>
        <taxon>Ecdysozoa</taxon>
        <taxon>Arthropoda</taxon>
        <taxon>Hexapoda</taxon>
        <taxon>Insecta</taxon>
        <taxon>Pterygota</taxon>
        <taxon>Neoptera</taxon>
        <taxon>Paraneoptera</taxon>
        <taxon>Hemiptera</taxon>
        <taxon>Heteroptera</taxon>
        <taxon>Panheteroptera</taxon>
        <taxon>Cimicomorpha</taxon>
        <taxon>Cimicidae</taxon>
        <taxon>Cimex</taxon>
    </lineage>
</organism>
<comment type="catalytic activity">
    <reaction evidence="7">
        <text>GTP + H2O = GDP + phosphate + H(+)</text>
        <dbReference type="Rhea" id="RHEA:19669"/>
        <dbReference type="ChEBI" id="CHEBI:15377"/>
        <dbReference type="ChEBI" id="CHEBI:15378"/>
        <dbReference type="ChEBI" id="CHEBI:37565"/>
        <dbReference type="ChEBI" id="CHEBI:43474"/>
        <dbReference type="ChEBI" id="CHEBI:58189"/>
    </reaction>
</comment>
<dbReference type="GeneID" id="106667711"/>
<dbReference type="InterPro" id="IPR020568">
    <property type="entry name" value="Ribosomal_Su5_D2-typ_SF"/>
</dbReference>
<dbReference type="GO" id="GO:0005525">
    <property type="term" value="F:GTP binding"/>
    <property type="evidence" value="ECO:0007669"/>
    <property type="project" value="UniProtKB-KW"/>
</dbReference>
<feature type="domain" description="Tr-type G" evidence="11">
    <location>
        <begin position="17"/>
        <end position="262"/>
    </location>
</feature>
<dbReference type="CDD" id="cd16268">
    <property type="entry name" value="EF2_II"/>
    <property type="match status" value="1"/>
</dbReference>
<dbReference type="KEGG" id="clec:106667711"/>
<dbReference type="GO" id="GO:0042256">
    <property type="term" value="P:cytosolic ribosome assembly"/>
    <property type="evidence" value="ECO:0007669"/>
    <property type="project" value="UniProtKB-ARBA"/>
</dbReference>